<dbReference type="Pfam" id="PF13181">
    <property type="entry name" value="TPR_8"/>
    <property type="match status" value="1"/>
</dbReference>
<dbReference type="Gene3D" id="1.25.40.10">
    <property type="entry name" value="Tetratricopeptide repeat domain"/>
    <property type="match status" value="1"/>
</dbReference>
<keyword evidence="3" id="KW-1185">Reference proteome</keyword>
<dbReference type="EC" id="2.4.-.-" evidence="2"/>
<feature type="domain" description="Glycosyltransferase 2-like" evidence="1">
    <location>
        <begin position="17"/>
        <end position="112"/>
    </location>
</feature>
<protein>
    <submittedName>
        <fullName evidence="2">Glycosyltransferase</fullName>
        <ecNumber evidence="2">2.4.-.-</ecNumber>
    </submittedName>
</protein>
<comment type="caution">
    <text evidence="2">The sequence shown here is derived from an EMBL/GenBank/DDBJ whole genome shotgun (WGS) entry which is preliminary data.</text>
</comment>
<dbReference type="InterPro" id="IPR019734">
    <property type="entry name" value="TPR_rpt"/>
</dbReference>
<reference evidence="2 3" key="1">
    <citation type="journal article" date="2015" name="Genome Announc.">
        <title>Draft Genome Sequence of Filamentous Marine Cyanobacterium Lyngbya confervoides Strain BDU141951.</title>
        <authorList>
            <person name="Chandrababunaidu M.M."/>
            <person name="Sen D."/>
            <person name="Tripathy S."/>
        </authorList>
    </citation>
    <scope>NUCLEOTIDE SEQUENCE [LARGE SCALE GENOMIC DNA]</scope>
    <source>
        <strain evidence="2 3">BDU141951</strain>
    </source>
</reference>
<dbReference type="InterPro" id="IPR011990">
    <property type="entry name" value="TPR-like_helical_dom_sf"/>
</dbReference>
<accession>A0ABD4T9Y4</accession>
<dbReference type="Gene3D" id="3.90.550.10">
    <property type="entry name" value="Spore Coat Polysaccharide Biosynthesis Protein SpsA, Chain A"/>
    <property type="match status" value="1"/>
</dbReference>
<evidence type="ECO:0000313" key="3">
    <source>
        <dbReference type="Proteomes" id="UP000031561"/>
    </source>
</evidence>
<dbReference type="Pfam" id="PF00535">
    <property type="entry name" value="Glycos_transf_2"/>
    <property type="match status" value="1"/>
</dbReference>
<dbReference type="SUPFAM" id="SSF53448">
    <property type="entry name" value="Nucleotide-diphospho-sugar transferases"/>
    <property type="match status" value="1"/>
</dbReference>
<dbReference type="PANTHER" id="PTHR43630">
    <property type="entry name" value="POLY-BETA-1,6-N-ACETYL-D-GLUCOSAMINE SYNTHASE"/>
    <property type="match status" value="1"/>
</dbReference>
<keyword evidence="2" id="KW-0328">Glycosyltransferase</keyword>
<evidence type="ECO:0000259" key="1">
    <source>
        <dbReference type="Pfam" id="PF00535"/>
    </source>
</evidence>
<organism evidence="2 3">
    <name type="scientific">Lyngbya confervoides BDU141951</name>
    <dbReference type="NCBI Taxonomy" id="1574623"/>
    <lineage>
        <taxon>Bacteria</taxon>
        <taxon>Bacillati</taxon>
        <taxon>Cyanobacteriota</taxon>
        <taxon>Cyanophyceae</taxon>
        <taxon>Oscillatoriophycideae</taxon>
        <taxon>Oscillatoriales</taxon>
        <taxon>Microcoleaceae</taxon>
        <taxon>Lyngbya</taxon>
    </lineage>
</organism>
<dbReference type="InterPro" id="IPR001173">
    <property type="entry name" value="Glyco_trans_2-like"/>
</dbReference>
<sequence>MPPLLTCNPPSLALCCIVKNEAQNLRRCLESVQDHVDRLVVVDTGSEDETLAIAKSYGATVGHFEWCNDFAAARNYSLSLVNSDWILMLDADEEWVVQDPNWRQQLVSPMNQFAVIRHDLFEAAEIVGGHHLRLFRNIPGMQFQGRYHEQLCFPDAIQPLQRQLQGAYIKHHGNSDENIRLKNRTRDIPILEQMRHEGSIDLWRLDCLARKYIKVGQHSKAQDCYQEILDRLTPNLLEGHPPQSLFWIPTILDALGSQALEQEDLESARLLCMRGLEWFPTFPPLNYLAGELMMQLGFPLAAKSYFEACLEFGKSGEFYQEDPCPVDFMQVFPACALAWSYHRLGQHAEAQRYVDLALSYQKDYAPALELRQLLASSTSPELVPDSGDG</sequence>
<dbReference type="EMBL" id="JTHE03000116">
    <property type="protein sequence ID" value="MCM1985243.1"/>
    <property type="molecule type" value="Genomic_DNA"/>
</dbReference>
<keyword evidence="2" id="KW-0808">Transferase</keyword>
<dbReference type="PANTHER" id="PTHR43630:SF2">
    <property type="entry name" value="GLYCOSYLTRANSFERASE"/>
    <property type="match status" value="1"/>
</dbReference>
<dbReference type="SUPFAM" id="SSF48452">
    <property type="entry name" value="TPR-like"/>
    <property type="match status" value="1"/>
</dbReference>
<proteinExistence type="predicted"/>
<dbReference type="GO" id="GO:0016757">
    <property type="term" value="F:glycosyltransferase activity"/>
    <property type="evidence" value="ECO:0007669"/>
    <property type="project" value="UniProtKB-KW"/>
</dbReference>
<gene>
    <name evidence="2" type="ORF">QQ91_0020720</name>
</gene>
<dbReference type="CDD" id="cd02511">
    <property type="entry name" value="Beta4Glucosyltransferase"/>
    <property type="match status" value="1"/>
</dbReference>
<dbReference type="InterPro" id="IPR029044">
    <property type="entry name" value="Nucleotide-diphossugar_trans"/>
</dbReference>
<name>A0ABD4T9Y4_9CYAN</name>
<dbReference type="RefSeq" id="WP_166278077.1">
    <property type="nucleotide sequence ID" value="NZ_JTHE03000116.1"/>
</dbReference>
<dbReference type="AlphaFoldDB" id="A0ABD4T9Y4"/>
<dbReference type="Proteomes" id="UP000031561">
    <property type="component" value="Unassembled WGS sequence"/>
</dbReference>
<evidence type="ECO:0000313" key="2">
    <source>
        <dbReference type="EMBL" id="MCM1985243.1"/>
    </source>
</evidence>